<dbReference type="SMART" id="SM00822">
    <property type="entry name" value="PKS_KR"/>
    <property type="match status" value="1"/>
</dbReference>
<dbReference type="InterPro" id="IPR052178">
    <property type="entry name" value="Sec_Metab_Biosynth_SDR"/>
</dbReference>
<dbReference type="PRINTS" id="PR00080">
    <property type="entry name" value="SDRFAMILY"/>
</dbReference>
<accession>A0ABT8T4R4</accession>
<comment type="similarity">
    <text evidence="1">Belongs to the short-chain dehydrogenases/reductases (SDR) family.</text>
</comment>
<proteinExistence type="inferred from homology"/>
<dbReference type="RefSeq" id="WP_302079694.1">
    <property type="nucleotide sequence ID" value="NZ_JAUKWQ010000015.1"/>
</dbReference>
<dbReference type="GO" id="GO:0016491">
    <property type="term" value="F:oxidoreductase activity"/>
    <property type="evidence" value="ECO:0007669"/>
    <property type="project" value="UniProtKB-KW"/>
</dbReference>
<name>A0ABT8T4R4_9HYPH</name>
<keyword evidence="3 5" id="KW-0560">Oxidoreductase</keyword>
<dbReference type="PANTHER" id="PTHR43618">
    <property type="entry name" value="7-ALPHA-HYDROXYSTEROID DEHYDROGENASE"/>
    <property type="match status" value="1"/>
</dbReference>
<keyword evidence="6" id="KW-1185">Reference proteome</keyword>
<gene>
    <name evidence="5" type="ORF">Q2T52_25225</name>
</gene>
<reference evidence="5" key="1">
    <citation type="journal article" date="2015" name="Int. J. Syst. Evol. Microbiol.">
        <title>Rhizobium oryzicola sp. nov., potential plant-growth-promoting endophytic bacteria isolated from rice roots.</title>
        <authorList>
            <person name="Zhang X.X."/>
            <person name="Gao J.S."/>
            <person name="Cao Y.H."/>
            <person name="Sheirdil R.A."/>
            <person name="Wang X.C."/>
            <person name="Zhang L."/>
        </authorList>
    </citation>
    <scope>NUCLEOTIDE SEQUENCE</scope>
    <source>
        <strain evidence="5">05753</strain>
    </source>
</reference>
<evidence type="ECO:0000256" key="1">
    <source>
        <dbReference type="ARBA" id="ARBA00006484"/>
    </source>
</evidence>
<organism evidence="5 6">
    <name type="scientific">Rhizobium oryzicola</name>
    <dbReference type="NCBI Taxonomy" id="1232668"/>
    <lineage>
        <taxon>Bacteria</taxon>
        <taxon>Pseudomonadati</taxon>
        <taxon>Pseudomonadota</taxon>
        <taxon>Alphaproteobacteria</taxon>
        <taxon>Hyphomicrobiales</taxon>
        <taxon>Rhizobiaceae</taxon>
        <taxon>Rhizobium/Agrobacterium group</taxon>
        <taxon>Rhizobium</taxon>
    </lineage>
</organism>
<dbReference type="SUPFAM" id="SSF51735">
    <property type="entry name" value="NAD(P)-binding Rossmann-fold domains"/>
    <property type="match status" value="1"/>
</dbReference>
<evidence type="ECO:0000259" key="4">
    <source>
        <dbReference type="SMART" id="SM00822"/>
    </source>
</evidence>
<keyword evidence="2" id="KW-0521">NADP</keyword>
<dbReference type="InterPro" id="IPR057326">
    <property type="entry name" value="KR_dom"/>
</dbReference>
<dbReference type="EMBL" id="JAUKWQ010000015">
    <property type="protein sequence ID" value="MDO1585409.1"/>
    <property type="molecule type" value="Genomic_DNA"/>
</dbReference>
<dbReference type="PROSITE" id="PS00061">
    <property type="entry name" value="ADH_SHORT"/>
    <property type="match status" value="1"/>
</dbReference>
<evidence type="ECO:0000313" key="6">
    <source>
        <dbReference type="Proteomes" id="UP001169006"/>
    </source>
</evidence>
<protein>
    <submittedName>
        <fullName evidence="5">SDR family oxidoreductase</fullName>
        <ecNumber evidence="5">1.-.-.-</ecNumber>
    </submittedName>
</protein>
<dbReference type="InterPro" id="IPR002347">
    <property type="entry name" value="SDR_fam"/>
</dbReference>
<feature type="domain" description="Ketoreductase" evidence="4">
    <location>
        <begin position="3"/>
        <end position="196"/>
    </location>
</feature>
<comment type="caution">
    <text evidence="5">The sequence shown here is derived from an EMBL/GenBank/DDBJ whole genome shotgun (WGS) entry which is preliminary data.</text>
</comment>
<evidence type="ECO:0000313" key="5">
    <source>
        <dbReference type="EMBL" id="MDO1585409.1"/>
    </source>
</evidence>
<reference evidence="5" key="2">
    <citation type="submission" date="2023-07" db="EMBL/GenBank/DDBJ databases">
        <authorList>
            <person name="Sun H."/>
        </authorList>
    </citation>
    <scope>NUCLEOTIDE SEQUENCE</scope>
    <source>
        <strain evidence="5">05753</strain>
    </source>
</reference>
<evidence type="ECO:0000256" key="2">
    <source>
        <dbReference type="ARBA" id="ARBA00022857"/>
    </source>
</evidence>
<dbReference type="InterPro" id="IPR020904">
    <property type="entry name" value="Sc_DH/Rdtase_CS"/>
</dbReference>
<dbReference type="PRINTS" id="PR00081">
    <property type="entry name" value="GDHRDH"/>
</dbReference>
<sequence>MTKTVVISGGGSGIGLATARYFAERGAQVAIIGRRKSVLEDAAVAIAREFPQAPNVLVIAGDLGNAPEVEAIKADLSDRLSTLDVLVNAAGGHVLRQFPAETYADGLAGVARRWNDNFRNNTLAAVLLTEALLPQLRSPGGRIILLSSIAAYRGSGNGCYGGAKAALHPYCFDLAKSLGGKGITVNAIAPGYVSETGFFGTALSDALHQAKIAETMNGRAGIPADIAHTIGWLASAEAAHITGQIIQVNGGAERGR</sequence>
<evidence type="ECO:0000256" key="3">
    <source>
        <dbReference type="ARBA" id="ARBA00023002"/>
    </source>
</evidence>
<dbReference type="EC" id="1.-.-.-" evidence="5"/>
<dbReference type="Gene3D" id="3.40.50.720">
    <property type="entry name" value="NAD(P)-binding Rossmann-like Domain"/>
    <property type="match status" value="1"/>
</dbReference>
<dbReference type="Proteomes" id="UP001169006">
    <property type="component" value="Unassembled WGS sequence"/>
</dbReference>
<dbReference type="CDD" id="cd05233">
    <property type="entry name" value="SDR_c"/>
    <property type="match status" value="1"/>
</dbReference>
<dbReference type="PANTHER" id="PTHR43618:SF8">
    <property type="entry name" value="7ALPHA-HYDROXYSTEROID DEHYDROGENASE"/>
    <property type="match status" value="1"/>
</dbReference>
<dbReference type="Pfam" id="PF13561">
    <property type="entry name" value="adh_short_C2"/>
    <property type="match status" value="1"/>
</dbReference>
<dbReference type="InterPro" id="IPR036291">
    <property type="entry name" value="NAD(P)-bd_dom_sf"/>
</dbReference>